<evidence type="ECO:0008006" key="5">
    <source>
        <dbReference type="Google" id="ProtNLM"/>
    </source>
</evidence>
<dbReference type="Pfam" id="PF13439">
    <property type="entry name" value="Glyco_transf_4"/>
    <property type="match status" value="1"/>
</dbReference>
<dbReference type="Proteomes" id="UP000240569">
    <property type="component" value="Unassembled WGS sequence"/>
</dbReference>
<dbReference type="PANTHER" id="PTHR45947:SF3">
    <property type="entry name" value="SULFOQUINOVOSYL TRANSFERASE SQD2"/>
    <property type="match status" value="1"/>
</dbReference>
<dbReference type="Pfam" id="PF00534">
    <property type="entry name" value="Glycos_transf_1"/>
    <property type="match status" value="1"/>
</dbReference>
<evidence type="ECO:0000313" key="3">
    <source>
        <dbReference type="EMBL" id="PSN85243.1"/>
    </source>
</evidence>
<evidence type="ECO:0000259" key="1">
    <source>
        <dbReference type="Pfam" id="PF00534"/>
    </source>
</evidence>
<organism evidence="3 4">
    <name type="scientific">Candidatus Marsarchaeota G1 archaeon BE_D</name>
    <dbReference type="NCBI Taxonomy" id="1978156"/>
    <lineage>
        <taxon>Archaea</taxon>
        <taxon>Candidatus Marsarchaeota</taxon>
        <taxon>Candidatus Marsarchaeota group 1</taxon>
    </lineage>
</organism>
<feature type="domain" description="Glycosyltransferase subfamily 4-like N-terminal" evidence="2">
    <location>
        <begin position="15"/>
        <end position="168"/>
    </location>
</feature>
<evidence type="ECO:0000313" key="4">
    <source>
        <dbReference type="Proteomes" id="UP000240569"/>
    </source>
</evidence>
<evidence type="ECO:0000259" key="2">
    <source>
        <dbReference type="Pfam" id="PF13439"/>
    </source>
</evidence>
<accession>A0A2R6AFY9</accession>
<proteinExistence type="predicted"/>
<dbReference type="Gene3D" id="3.40.50.2000">
    <property type="entry name" value="Glycogen Phosphorylase B"/>
    <property type="match status" value="2"/>
</dbReference>
<feature type="domain" description="Glycosyl transferase family 1" evidence="1">
    <location>
        <begin position="183"/>
        <end position="331"/>
    </location>
</feature>
<dbReference type="SUPFAM" id="SSF53756">
    <property type="entry name" value="UDP-Glycosyltransferase/glycogen phosphorylase"/>
    <property type="match status" value="1"/>
</dbReference>
<name>A0A2R6AFY9_9ARCH</name>
<dbReference type="PANTHER" id="PTHR45947">
    <property type="entry name" value="SULFOQUINOVOSYL TRANSFERASE SQD2"/>
    <property type="match status" value="1"/>
</dbReference>
<dbReference type="AlphaFoldDB" id="A0A2R6AFY9"/>
<reference evidence="3 4" key="1">
    <citation type="submission" date="2017-04" db="EMBL/GenBank/DDBJ databases">
        <title>Novel microbial lineages endemic to geothermal iron-oxide mats fill important gaps in the evolutionary history of Archaea.</title>
        <authorList>
            <person name="Jay Z.J."/>
            <person name="Beam J.P."/>
            <person name="Dlakic M."/>
            <person name="Rusch D.B."/>
            <person name="Kozubal M.A."/>
            <person name="Inskeep W.P."/>
        </authorList>
    </citation>
    <scope>NUCLEOTIDE SEQUENCE [LARGE SCALE GENOMIC DNA]</scope>
    <source>
        <strain evidence="3">BE_D</strain>
    </source>
</reference>
<dbReference type="CDD" id="cd03801">
    <property type="entry name" value="GT4_PimA-like"/>
    <property type="match status" value="1"/>
</dbReference>
<sequence>MHVAMVTSYYPPSTGGMERFVYQLTQRLRARGIKVTVFTGDHFGRTNLSDVVQLRTRAVLLGNPLVPSLFKLSFDSYDILHAHDEHALTSNAVAFVKKEKPFVMHCHGSFSGGSFAWKMFVEFYMHTLGKFTISKADATVALCPTEARQLANYGAKNIRIIPNALNPDEVNLKADPEIFRTRYNLKGKRIVLFVGRLIPLKGAQLIPKIASDFNDDVVFAVVGDGPLRAKLLQEIKERKLKNVISTGRVDSQTLFSAYNACELVIVPSTSEGIPAVVLEAILFGKPLVCSDLPNIRDYFENVCSFAKPGDAKSFAQKVSEVLKKPPQDSQLELAKELVFERFNWERVIQDVLDIYKEVVNK</sequence>
<dbReference type="InterPro" id="IPR028098">
    <property type="entry name" value="Glyco_trans_4-like_N"/>
</dbReference>
<dbReference type="InterPro" id="IPR050194">
    <property type="entry name" value="Glycosyltransferase_grp1"/>
</dbReference>
<dbReference type="InterPro" id="IPR001296">
    <property type="entry name" value="Glyco_trans_1"/>
</dbReference>
<gene>
    <name evidence="3" type="ORF">B9Q02_07115</name>
</gene>
<comment type="caution">
    <text evidence="3">The sequence shown here is derived from an EMBL/GenBank/DDBJ whole genome shotgun (WGS) entry which is preliminary data.</text>
</comment>
<protein>
    <recommendedName>
        <fullName evidence="5">Glycosyl transferase family 1</fullName>
    </recommendedName>
</protein>
<dbReference type="EMBL" id="NEXD01000039">
    <property type="protein sequence ID" value="PSN85243.1"/>
    <property type="molecule type" value="Genomic_DNA"/>
</dbReference>
<dbReference type="GO" id="GO:0016757">
    <property type="term" value="F:glycosyltransferase activity"/>
    <property type="evidence" value="ECO:0007669"/>
    <property type="project" value="InterPro"/>
</dbReference>